<dbReference type="PANTHER" id="PTHR48098:SF3">
    <property type="entry name" value="IRON(III) ENTEROBACTIN ESTERASE"/>
    <property type="match status" value="1"/>
</dbReference>
<sequence length="452" mass="47844">MSMPMHTERAQHAMAAPQAGARGNGAATPRVRGFLASRVSPEGIAALPAALAAGSLDYPLVDRCAATGVGGQEMVHATFLFIDEQPADPAQAVILSANALVDHEDLAASEFEQAGERLWSITLLVPAGWVASYRITVHRGAGPAPWHQAADRRAIRLAADAGGPDPLNPRGSATMNGAAVSVFRGPQATANPHLAPAVPAAGHRGPSLGGWGAFEAGTQGLPPRVSHHLLQDENCGRERSVWMYRPPGSESGVQQEPTPLVIVHDGATWVNHLSFAQSLDNAINARALAPVHVMFVDSTSIPLRSAELPHTSGTTRSLARQFLPWARNNFNVRADRAGTLLTGSSFGGLAAMLGVLHYPELFGRAVAQSPSLWHTDISAQLQSLAPHVELEIQAGRYETRIAECCAQTLGALQGGDAAQRIRYQLISGGHDWAWWAPELLSALVRAFPANGH</sequence>
<keyword evidence="8" id="KW-1185">Reference proteome</keyword>
<dbReference type="InterPro" id="IPR013783">
    <property type="entry name" value="Ig-like_fold"/>
</dbReference>
<dbReference type="InterPro" id="IPR014756">
    <property type="entry name" value="Ig_E-set"/>
</dbReference>
<keyword evidence="3" id="KW-0378">Hydrolase</keyword>
<name>A0ABX4N446_9MICC</name>
<evidence type="ECO:0000313" key="7">
    <source>
        <dbReference type="EMBL" id="PJJ45750.1"/>
    </source>
</evidence>
<dbReference type="EMBL" id="PGEY01000001">
    <property type="protein sequence ID" value="PJJ45750.1"/>
    <property type="molecule type" value="Genomic_DNA"/>
</dbReference>
<feature type="region of interest" description="Disordered" evidence="5">
    <location>
        <begin position="1"/>
        <end position="25"/>
    </location>
</feature>
<keyword evidence="2" id="KW-0963">Cytoplasm</keyword>
<proteinExistence type="inferred from homology"/>
<dbReference type="Gene3D" id="2.60.40.10">
    <property type="entry name" value="Immunoglobulins"/>
    <property type="match status" value="1"/>
</dbReference>
<reference evidence="7 8" key="1">
    <citation type="submission" date="2017-11" db="EMBL/GenBank/DDBJ databases">
        <title>Sequencing the genomes of 1000 actinobacteria strains.</title>
        <authorList>
            <person name="Klenk H.-P."/>
        </authorList>
    </citation>
    <scope>NUCLEOTIDE SEQUENCE [LARGE SCALE GENOMIC DNA]</scope>
    <source>
        <strain evidence="7 8">DSM 12798</strain>
    </source>
</reference>
<dbReference type="Pfam" id="PF00756">
    <property type="entry name" value="Esterase"/>
    <property type="match status" value="1"/>
</dbReference>
<feature type="domain" description="Enterochelin esterase N-terminal" evidence="6">
    <location>
        <begin position="78"/>
        <end position="192"/>
    </location>
</feature>
<dbReference type="InterPro" id="IPR021764">
    <property type="entry name" value="Enterochelin_esterase_N"/>
</dbReference>
<comment type="similarity">
    <text evidence="4">Belongs to the Fes family.</text>
</comment>
<dbReference type="Pfam" id="PF11806">
    <property type="entry name" value="Enterochelin_N"/>
    <property type="match status" value="1"/>
</dbReference>
<dbReference type="InterPro" id="IPR050583">
    <property type="entry name" value="Mycobacterial_A85_antigen"/>
</dbReference>
<accession>A0ABX4N446</accession>
<dbReference type="SUPFAM" id="SSF53474">
    <property type="entry name" value="alpha/beta-Hydrolases"/>
    <property type="match status" value="1"/>
</dbReference>
<dbReference type="InterPro" id="IPR000801">
    <property type="entry name" value="Esterase-like"/>
</dbReference>
<dbReference type="SUPFAM" id="SSF81296">
    <property type="entry name" value="E set domains"/>
    <property type="match status" value="1"/>
</dbReference>
<feature type="compositionally biased region" description="Basic and acidic residues" evidence="5">
    <location>
        <begin position="1"/>
        <end position="11"/>
    </location>
</feature>
<dbReference type="Gene3D" id="3.40.50.1820">
    <property type="entry name" value="alpha/beta hydrolase"/>
    <property type="match status" value="1"/>
</dbReference>
<dbReference type="Proteomes" id="UP000229263">
    <property type="component" value="Unassembled WGS sequence"/>
</dbReference>
<evidence type="ECO:0000313" key="8">
    <source>
        <dbReference type="Proteomes" id="UP000229263"/>
    </source>
</evidence>
<evidence type="ECO:0000256" key="3">
    <source>
        <dbReference type="ARBA" id="ARBA00022801"/>
    </source>
</evidence>
<evidence type="ECO:0000259" key="6">
    <source>
        <dbReference type="Pfam" id="PF11806"/>
    </source>
</evidence>
<evidence type="ECO:0000256" key="5">
    <source>
        <dbReference type="SAM" id="MobiDB-lite"/>
    </source>
</evidence>
<dbReference type="InterPro" id="IPR029058">
    <property type="entry name" value="AB_hydrolase_fold"/>
</dbReference>
<evidence type="ECO:0000256" key="2">
    <source>
        <dbReference type="ARBA" id="ARBA00022490"/>
    </source>
</evidence>
<comment type="caution">
    <text evidence="7">The sequence shown here is derived from an EMBL/GenBank/DDBJ whole genome shotgun (WGS) entry which is preliminary data.</text>
</comment>
<comment type="subcellular location">
    <subcellularLocation>
        <location evidence="1">Cytoplasm</location>
    </subcellularLocation>
</comment>
<organism evidence="7 8">
    <name type="scientific">Glutamicibacter mysorens</name>
    <dbReference type="NCBI Taxonomy" id="257984"/>
    <lineage>
        <taxon>Bacteria</taxon>
        <taxon>Bacillati</taxon>
        <taxon>Actinomycetota</taxon>
        <taxon>Actinomycetes</taxon>
        <taxon>Micrococcales</taxon>
        <taxon>Micrococcaceae</taxon>
        <taxon>Glutamicibacter</taxon>
    </lineage>
</organism>
<evidence type="ECO:0000256" key="4">
    <source>
        <dbReference type="ARBA" id="ARBA00024201"/>
    </source>
</evidence>
<feature type="compositionally biased region" description="Low complexity" evidence="5">
    <location>
        <begin position="12"/>
        <end position="21"/>
    </location>
</feature>
<dbReference type="PANTHER" id="PTHR48098">
    <property type="entry name" value="ENTEROCHELIN ESTERASE-RELATED"/>
    <property type="match status" value="1"/>
</dbReference>
<evidence type="ECO:0000256" key="1">
    <source>
        <dbReference type="ARBA" id="ARBA00004496"/>
    </source>
</evidence>
<protein>
    <submittedName>
        <fullName evidence="7">Enterochelin esterase family protein</fullName>
    </submittedName>
</protein>
<gene>
    <name evidence="7" type="ORF">ATK23_3045</name>
</gene>